<dbReference type="SUPFAM" id="SSF53474">
    <property type="entry name" value="alpha/beta-Hydrolases"/>
    <property type="match status" value="1"/>
</dbReference>
<dbReference type="InterPro" id="IPR050261">
    <property type="entry name" value="FrsA_esterase"/>
</dbReference>
<keyword evidence="1 4" id="KW-0378">Hydrolase</keyword>
<feature type="transmembrane region" description="Helical" evidence="2">
    <location>
        <begin position="83"/>
        <end position="101"/>
    </location>
</feature>
<sequence length="296" mass="31371">MPYLAGLLALLGGLGGIFLVGVHLAFRVPPRRETGTPAAYGLSFREVRIPTVRRRQLFAWWLPGRASAPTVIILHGWGANAELMLPLAAPFAAAGLNVLLLDARGHGRSDRDTFASMPRFAEDAGAAVDWVKAQEGGSRGGIVLVGHSVGAGAVLLEAGRRRDVGAVISIAAFAHPRWMMSRYLRGFRLPGAVDRLVQAYVQWLIGHRFADIAPLRTVCLVHCPLLLVHGEADATVPITDGERLASVSGARLLRIPGAGHGSVEEVEGYGEGLISWLRDSLPCGVSADKCGTGGSD</sequence>
<keyword evidence="2" id="KW-1133">Transmembrane helix</keyword>
<dbReference type="Proteomes" id="UP000183104">
    <property type="component" value="Unassembled WGS sequence"/>
</dbReference>
<feature type="domain" description="Serine aminopeptidase S33" evidence="3">
    <location>
        <begin position="69"/>
        <end position="184"/>
    </location>
</feature>
<keyword evidence="5" id="KW-1185">Reference proteome</keyword>
<proteinExistence type="predicted"/>
<dbReference type="STRING" id="381306.AN478_00380"/>
<name>A0A0P9CR74_9GAMM</name>
<evidence type="ECO:0000259" key="3">
    <source>
        <dbReference type="Pfam" id="PF12146"/>
    </source>
</evidence>
<feature type="transmembrane region" description="Helical" evidence="2">
    <location>
        <begin position="6"/>
        <end position="26"/>
    </location>
</feature>
<reference evidence="5" key="1">
    <citation type="submission" date="2016-10" db="EMBL/GenBank/DDBJ databases">
        <authorList>
            <person name="Varghese N."/>
        </authorList>
    </citation>
    <scope>NUCLEOTIDE SEQUENCE [LARGE SCALE GENOMIC DNA]</scope>
    <source>
        <strain evidence="5">HL 19</strain>
    </source>
</reference>
<evidence type="ECO:0000313" key="5">
    <source>
        <dbReference type="Proteomes" id="UP000183104"/>
    </source>
</evidence>
<dbReference type="PANTHER" id="PTHR22946">
    <property type="entry name" value="DIENELACTONE HYDROLASE DOMAIN-CONTAINING PROTEIN-RELATED"/>
    <property type="match status" value="1"/>
</dbReference>
<dbReference type="Pfam" id="PF12146">
    <property type="entry name" value="Hydrolase_4"/>
    <property type="match status" value="1"/>
</dbReference>
<evidence type="ECO:0000256" key="2">
    <source>
        <dbReference type="SAM" id="Phobius"/>
    </source>
</evidence>
<dbReference type="InterPro" id="IPR029058">
    <property type="entry name" value="AB_hydrolase_fold"/>
</dbReference>
<feature type="transmembrane region" description="Helical" evidence="2">
    <location>
        <begin position="57"/>
        <end position="77"/>
    </location>
</feature>
<protein>
    <submittedName>
        <fullName evidence="4">Alpha/beta hydrolase family protein</fullName>
    </submittedName>
</protein>
<dbReference type="PANTHER" id="PTHR22946:SF9">
    <property type="entry name" value="POLYKETIDE TRANSFERASE AF380"/>
    <property type="match status" value="1"/>
</dbReference>
<dbReference type="RefSeq" id="WP_054964648.1">
    <property type="nucleotide sequence ID" value="NZ_FMUN01000010.1"/>
</dbReference>
<accession>A0A0P9CR74</accession>
<keyword evidence="2" id="KW-0812">Transmembrane</keyword>
<dbReference type="AlphaFoldDB" id="A0A0P9CR74"/>
<dbReference type="InterPro" id="IPR022742">
    <property type="entry name" value="Hydrolase_4"/>
</dbReference>
<evidence type="ECO:0000313" key="4">
    <source>
        <dbReference type="EMBL" id="SCY65564.1"/>
    </source>
</evidence>
<dbReference type="GO" id="GO:0052689">
    <property type="term" value="F:carboxylic ester hydrolase activity"/>
    <property type="evidence" value="ECO:0007669"/>
    <property type="project" value="UniProtKB-ARBA"/>
</dbReference>
<dbReference type="EMBL" id="FMUN01000010">
    <property type="protein sequence ID" value="SCY65564.1"/>
    <property type="molecule type" value="Genomic_DNA"/>
</dbReference>
<organism evidence="4 5">
    <name type="scientific">Thiohalorhabdus denitrificans</name>
    <dbReference type="NCBI Taxonomy" id="381306"/>
    <lineage>
        <taxon>Bacteria</taxon>
        <taxon>Pseudomonadati</taxon>
        <taxon>Pseudomonadota</taxon>
        <taxon>Gammaproteobacteria</taxon>
        <taxon>Thiohalorhabdales</taxon>
        <taxon>Thiohalorhabdaceae</taxon>
        <taxon>Thiohalorhabdus</taxon>
    </lineage>
</organism>
<dbReference type="Gene3D" id="3.40.50.1820">
    <property type="entry name" value="alpha/beta hydrolase"/>
    <property type="match status" value="1"/>
</dbReference>
<gene>
    <name evidence="4" type="ORF">SAMN05661077_0046</name>
</gene>
<keyword evidence="2" id="KW-0472">Membrane</keyword>
<evidence type="ECO:0000256" key="1">
    <source>
        <dbReference type="ARBA" id="ARBA00022801"/>
    </source>
</evidence>